<feature type="chain" id="PRO_5021478656" description="Carbohydrate esterase family 16 protein" evidence="2">
    <location>
        <begin position="20"/>
        <end position="326"/>
    </location>
</feature>
<dbReference type="EMBL" id="SEKV01000359">
    <property type="protein sequence ID" value="TFY58458.1"/>
    <property type="molecule type" value="Genomic_DNA"/>
</dbReference>
<keyword evidence="1" id="KW-0378">Hydrolase</keyword>
<dbReference type="InterPro" id="IPR001087">
    <property type="entry name" value="GDSL"/>
</dbReference>
<dbReference type="STRING" id="34475.A0A4Y9Y992"/>
<organism evidence="3 4">
    <name type="scientific">Rhodofomes roseus</name>
    <dbReference type="NCBI Taxonomy" id="34475"/>
    <lineage>
        <taxon>Eukaryota</taxon>
        <taxon>Fungi</taxon>
        <taxon>Dikarya</taxon>
        <taxon>Basidiomycota</taxon>
        <taxon>Agaricomycotina</taxon>
        <taxon>Agaricomycetes</taxon>
        <taxon>Polyporales</taxon>
        <taxon>Rhodofomes</taxon>
    </lineage>
</organism>
<accession>A0A4Y9Y992</accession>
<dbReference type="InterPro" id="IPR051058">
    <property type="entry name" value="GDSL_Est/Lipase"/>
</dbReference>
<dbReference type="PANTHER" id="PTHR45648">
    <property type="entry name" value="GDSL LIPASE/ACYLHYDROLASE FAMILY PROTEIN (AFU_ORTHOLOGUE AFUA_4G14700)"/>
    <property type="match status" value="1"/>
</dbReference>
<comment type="caution">
    <text evidence="3">The sequence shown here is derived from an EMBL/GenBank/DDBJ whole genome shotgun (WGS) entry which is preliminary data.</text>
</comment>
<dbReference type="CDD" id="cd01846">
    <property type="entry name" value="fatty_acyltransferase_like"/>
    <property type="match status" value="1"/>
</dbReference>
<dbReference type="Gene3D" id="3.40.50.1110">
    <property type="entry name" value="SGNH hydrolase"/>
    <property type="match status" value="1"/>
</dbReference>
<feature type="signal peptide" evidence="2">
    <location>
        <begin position="1"/>
        <end position="19"/>
    </location>
</feature>
<dbReference type="SUPFAM" id="SSF52266">
    <property type="entry name" value="SGNH hydrolase"/>
    <property type="match status" value="1"/>
</dbReference>
<evidence type="ECO:0008006" key="5">
    <source>
        <dbReference type="Google" id="ProtNLM"/>
    </source>
</evidence>
<dbReference type="Proteomes" id="UP000298390">
    <property type="component" value="Unassembled WGS sequence"/>
</dbReference>
<dbReference type="Pfam" id="PF00657">
    <property type="entry name" value="Lipase_GDSL"/>
    <property type="match status" value="1"/>
</dbReference>
<evidence type="ECO:0000256" key="2">
    <source>
        <dbReference type="SAM" id="SignalP"/>
    </source>
</evidence>
<evidence type="ECO:0000256" key="1">
    <source>
        <dbReference type="ARBA" id="ARBA00022801"/>
    </source>
</evidence>
<evidence type="ECO:0000313" key="3">
    <source>
        <dbReference type="EMBL" id="TFY58458.1"/>
    </source>
</evidence>
<sequence>MRMLLRSFATVVATASASAFASAVAAGNTAASSFDWQSIEYVYAFGDSYTFVQGTHGHANYSFIGDLFDLSFTPGELLTDEIVYKNTSSDGANWIEYLTGCFAGDPAFCPRKLWDFAFAGADIDGNILPLHHNFTVPLVDQVKQWVTYAKDVVPHPVKNTLTAWWIGINDTGDTISNATITDWTAFWNAEMTSYFNAVQSAYDNGLQGAHLFINVPPGERAPAHIDSDDQDTIKAHIDLYNSVLADYVAAFAKEHPDTNVLTFDAHSWFNEVLDNAAVYGFTNTTGYCTCSDPSYFWYNTGHPTERVHRLLAAAIGISLKNASARG</sequence>
<gene>
    <name evidence="3" type="ORF">EVJ58_g6400</name>
</gene>
<reference evidence="3 4" key="1">
    <citation type="submission" date="2019-01" db="EMBL/GenBank/DDBJ databases">
        <title>Genome sequencing of the rare red list fungi Fomitopsis rosea.</title>
        <authorList>
            <person name="Buettner E."/>
            <person name="Kellner H."/>
        </authorList>
    </citation>
    <scope>NUCLEOTIDE SEQUENCE [LARGE SCALE GENOMIC DNA]</scope>
    <source>
        <strain evidence="3 4">DSM 105464</strain>
    </source>
</reference>
<keyword evidence="2" id="KW-0732">Signal</keyword>
<name>A0A4Y9Y992_9APHY</name>
<evidence type="ECO:0000313" key="4">
    <source>
        <dbReference type="Proteomes" id="UP000298390"/>
    </source>
</evidence>
<protein>
    <recommendedName>
        <fullName evidence="5">Carbohydrate esterase family 16 protein</fullName>
    </recommendedName>
</protein>
<proteinExistence type="predicted"/>
<dbReference type="InterPro" id="IPR036514">
    <property type="entry name" value="SGNH_hydro_sf"/>
</dbReference>
<dbReference type="PANTHER" id="PTHR45648:SF85">
    <property type="entry name" value="A, PUTATIVE (AFU_ORTHOLOGUE AFUA_2G10760)-RELATED"/>
    <property type="match status" value="1"/>
</dbReference>
<dbReference type="AlphaFoldDB" id="A0A4Y9Y992"/>
<dbReference type="GO" id="GO:0016788">
    <property type="term" value="F:hydrolase activity, acting on ester bonds"/>
    <property type="evidence" value="ECO:0007669"/>
    <property type="project" value="InterPro"/>
</dbReference>